<accession>A0A238W8A1</accession>
<evidence type="ECO:0000313" key="3">
    <source>
        <dbReference type="EMBL" id="SNR41909.1"/>
    </source>
</evidence>
<protein>
    <submittedName>
        <fullName evidence="3">Luciferase-like monooxygenase</fullName>
    </submittedName>
</protein>
<gene>
    <name evidence="3" type="ORF">SAMN06265360_105147</name>
</gene>
<keyword evidence="1" id="KW-0560">Oxidoreductase</keyword>
<dbReference type="EMBL" id="FZNW01000005">
    <property type="protein sequence ID" value="SNR41909.1"/>
    <property type="molecule type" value="Genomic_DNA"/>
</dbReference>
<dbReference type="Gene3D" id="3.20.20.30">
    <property type="entry name" value="Luciferase-like domain"/>
    <property type="match status" value="1"/>
</dbReference>
<dbReference type="CDD" id="cd01097">
    <property type="entry name" value="Tetrahydromethanopterin_reductase"/>
    <property type="match status" value="1"/>
</dbReference>
<dbReference type="RefSeq" id="WP_089300469.1">
    <property type="nucleotide sequence ID" value="NZ_FZNW01000005.1"/>
</dbReference>
<dbReference type="AlphaFoldDB" id="A0A238W8A1"/>
<dbReference type="PANTHER" id="PTHR43244">
    <property type="match status" value="1"/>
</dbReference>
<dbReference type="InterPro" id="IPR036661">
    <property type="entry name" value="Luciferase-like_sf"/>
</dbReference>
<organism evidence="3 4">
    <name type="scientific">Haloechinothrix alba</name>
    <dbReference type="NCBI Taxonomy" id="664784"/>
    <lineage>
        <taxon>Bacteria</taxon>
        <taxon>Bacillati</taxon>
        <taxon>Actinomycetota</taxon>
        <taxon>Actinomycetes</taxon>
        <taxon>Pseudonocardiales</taxon>
        <taxon>Pseudonocardiaceae</taxon>
        <taxon>Haloechinothrix</taxon>
    </lineage>
</organism>
<dbReference type="GO" id="GO:0004497">
    <property type="term" value="F:monooxygenase activity"/>
    <property type="evidence" value="ECO:0007669"/>
    <property type="project" value="UniProtKB-KW"/>
</dbReference>
<dbReference type="InterPro" id="IPR011251">
    <property type="entry name" value="Luciferase-like_dom"/>
</dbReference>
<dbReference type="OrthoDB" id="9775082at2"/>
<evidence type="ECO:0000259" key="2">
    <source>
        <dbReference type="Pfam" id="PF00296"/>
    </source>
</evidence>
<dbReference type="Pfam" id="PF00296">
    <property type="entry name" value="Bac_luciferase"/>
    <property type="match status" value="1"/>
</dbReference>
<evidence type="ECO:0000313" key="4">
    <source>
        <dbReference type="Proteomes" id="UP000198348"/>
    </source>
</evidence>
<reference evidence="3 4" key="1">
    <citation type="submission" date="2017-06" db="EMBL/GenBank/DDBJ databases">
        <authorList>
            <person name="Kim H.J."/>
            <person name="Triplett B.A."/>
        </authorList>
    </citation>
    <scope>NUCLEOTIDE SEQUENCE [LARGE SCALE GENOMIC DNA]</scope>
    <source>
        <strain evidence="3 4">DSM 45207</strain>
    </source>
</reference>
<dbReference type="PANTHER" id="PTHR43244:SF1">
    <property type="entry name" value="5,10-METHYLENETETRAHYDROMETHANOPTERIN REDUCTASE"/>
    <property type="match status" value="1"/>
</dbReference>
<dbReference type="Proteomes" id="UP000198348">
    <property type="component" value="Unassembled WGS sequence"/>
</dbReference>
<proteinExistence type="predicted"/>
<dbReference type="SUPFAM" id="SSF51679">
    <property type="entry name" value="Bacterial luciferase-like"/>
    <property type="match status" value="1"/>
</dbReference>
<dbReference type="GO" id="GO:0016705">
    <property type="term" value="F:oxidoreductase activity, acting on paired donors, with incorporation or reduction of molecular oxygen"/>
    <property type="evidence" value="ECO:0007669"/>
    <property type="project" value="InterPro"/>
</dbReference>
<sequence length="297" mass="31610">MGDYGRELQFGVFITPDAEAVDHTLHVASVSDERGLDLIGIQDHPYQQRYLDTWSLMATILARTHHVRVFPDVASLPLRAPAVLAKAAASLDLLSGGRVELGLGAGAFWKAIGAMGGPVRSPGQAATALTEAVAVIRAMWSGAPSARVDGTYYQLSGVHPGPAPAHPIGLWLGVLGPRLLAEVGRSADGWVPSSSYVAPDDLADKHARIDDAAHDAGRDPARIQRIYNIFGTITTTGSRGLLHGPAEQWIDQLTELVLEYGMDTFVLGTDGDDPDQIRAFADDIAPAVRAAVADERR</sequence>
<evidence type="ECO:0000256" key="1">
    <source>
        <dbReference type="ARBA" id="ARBA00023002"/>
    </source>
</evidence>
<keyword evidence="4" id="KW-1185">Reference proteome</keyword>
<dbReference type="InterPro" id="IPR050564">
    <property type="entry name" value="F420-G6PD/mer"/>
</dbReference>
<name>A0A238W8A1_9PSEU</name>
<feature type="domain" description="Luciferase-like" evidence="2">
    <location>
        <begin position="10"/>
        <end position="230"/>
    </location>
</feature>
<keyword evidence="3" id="KW-0503">Monooxygenase</keyword>